<name>A0AAD4R4G2_9BILA</name>
<dbReference type="EMBL" id="JAKKPZ010000033">
    <property type="protein sequence ID" value="KAI1708871.1"/>
    <property type="molecule type" value="Genomic_DNA"/>
</dbReference>
<feature type="domain" description="Protein kinase" evidence="2">
    <location>
        <begin position="9"/>
        <end position="87"/>
    </location>
</feature>
<proteinExistence type="predicted"/>
<reference evidence="3" key="1">
    <citation type="submission" date="2022-01" db="EMBL/GenBank/DDBJ databases">
        <title>Genome Sequence Resource for Two Populations of Ditylenchus destructor, the Migratory Endoparasitic Phytonematode.</title>
        <authorList>
            <person name="Zhang H."/>
            <person name="Lin R."/>
            <person name="Xie B."/>
        </authorList>
    </citation>
    <scope>NUCLEOTIDE SEQUENCE</scope>
    <source>
        <strain evidence="3">BazhouSP</strain>
    </source>
</reference>
<dbReference type="InterPro" id="IPR017441">
    <property type="entry name" value="Protein_kinase_ATP_BS"/>
</dbReference>
<gene>
    <name evidence="3" type="ORF">DdX_11628</name>
</gene>
<dbReference type="SUPFAM" id="SSF56112">
    <property type="entry name" value="Protein kinase-like (PK-like)"/>
    <property type="match status" value="1"/>
</dbReference>
<keyword evidence="3" id="KW-0418">Kinase</keyword>
<dbReference type="PROSITE" id="PS00107">
    <property type="entry name" value="PROTEIN_KINASE_ATP"/>
    <property type="match status" value="1"/>
</dbReference>
<keyword evidence="1" id="KW-0547">Nucleotide-binding</keyword>
<evidence type="ECO:0000256" key="1">
    <source>
        <dbReference type="PROSITE-ProRule" id="PRU10141"/>
    </source>
</evidence>
<dbReference type="PROSITE" id="PS50011">
    <property type="entry name" value="PROTEIN_KINASE_DOM"/>
    <property type="match status" value="1"/>
</dbReference>
<dbReference type="GO" id="GO:0004672">
    <property type="term" value="F:protein kinase activity"/>
    <property type="evidence" value="ECO:0007669"/>
    <property type="project" value="InterPro"/>
</dbReference>
<dbReference type="InterPro" id="IPR011009">
    <property type="entry name" value="Kinase-like_dom_sf"/>
</dbReference>
<dbReference type="Gene3D" id="3.30.200.20">
    <property type="entry name" value="Phosphorylase Kinase, domain 1"/>
    <property type="match status" value="1"/>
</dbReference>
<dbReference type="InterPro" id="IPR000719">
    <property type="entry name" value="Prot_kinase_dom"/>
</dbReference>
<dbReference type="GO" id="GO:0005524">
    <property type="term" value="F:ATP binding"/>
    <property type="evidence" value="ECO:0007669"/>
    <property type="project" value="UniProtKB-UniRule"/>
</dbReference>
<dbReference type="AlphaFoldDB" id="A0AAD4R4G2"/>
<protein>
    <submittedName>
        <fullName evidence="3">Casein kinase I isoform epsilon</fullName>
    </submittedName>
</protein>
<dbReference type="Proteomes" id="UP001201812">
    <property type="component" value="Unassembled WGS sequence"/>
</dbReference>
<keyword evidence="1" id="KW-0067">ATP-binding</keyword>
<evidence type="ECO:0000313" key="3">
    <source>
        <dbReference type="EMBL" id="KAI1708871.1"/>
    </source>
</evidence>
<evidence type="ECO:0000313" key="4">
    <source>
        <dbReference type="Proteomes" id="UP001201812"/>
    </source>
</evidence>
<organism evidence="3 4">
    <name type="scientific">Ditylenchus destructor</name>
    <dbReference type="NCBI Taxonomy" id="166010"/>
    <lineage>
        <taxon>Eukaryota</taxon>
        <taxon>Metazoa</taxon>
        <taxon>Ecdysozoa</taxon>
        <taxon>Nematoda</taxon>
        <taxon>Chromadorea</taxon>
        <taxon>Rhabditida</taxon>
        <taxon>Tylenchina</taxon>
        <taxon>Tylenchomorpha</taxon>
        <taxon>Sphaerularioidea</taxon>
        <taxon>Anguinidae</taxon>
        <taxon>Anguininae</taxon>
        <taxon>Ditylenchus</taxon>
    </lineage>
</organism>
<accession>A0AAD4R4G2</accession>
<comment type="caution">
    <text evidence="3">The sequence shown here is derived from an EMBL/GenBank/DDBJ whole genome shotgun (WGS) entry which is preliminary data.</text>
</comment>
<sequence length="87" mass="9713">MELRVGGRFRLGRKIGSGSFGDIYLGENIVTHEEVAIKLECVKTKHPQLHIEAKLYKLMNGGIGIPQQIHKTGDQVHQINPPEKCNP</sequence>
<keyword evidence="4" id="KW-1185">Reference proteome</keyword>
<evidence type="ECO:0000259" key="2">
    <source>
        <dbReference type="PROSITE" id="PS50011"/>
    </source>
</evidence>
<keyword evidence="3" id="KW-0808">Transferase</keyword>
<feature type="binding site" evidence="1">
    <location>
        <position position="38"/>
    </location>
    <ligand>
        <name>ATP</name>
        <dbReference type="ChEBI" id="CHEBI:30616"/>
    </ligand>
</feature>